<keyword evidence="7" id="KW-1133">Transmembrane helix</keyword>
<comment type="similarity">
    <text evidence="2">Belongs to the phospholipase D family.</text>
</comment>
<evidence type="ECO:0000256" key="4">
    <source>
        <dbReference type="ARBA" id="ARBA00022801"/>
    </source>
</evidence>
<dbReference type="InterPro" id="IPR025202">
    <property type="entry name" value="PLD-like_dom"/>
</dbReference>
<gene>
    <name evidence="9" type="ordered locus">Marpi_0557</name>
</gene>
<dbReference type="GO" id="GO:0016891">
    <property type="term" value="F:RNA endonuclease activity producing 5'-phosphomonoesters, hydrolytic mechanism"/>
    <property type="evidence" value="ECO:0007669"/>
    <property type="project" value="TreeGrafter"/>
</dbReference>
<dbReference type="Pfam" id="PF13091">
    <property type="entry name" value="PLDc_2"/>
    <property type="match status" value="1"/>
</dbReference>
<dbReference type="Gene3D" id="3.30.870.10">
    <property type="entry name" value="Endonuclease Chain A"/>
    <property type="match status" value="2"/>
</dbReference>
<evidence type="ECO:0000259" key="8">
    <source>
        <dbReference type="PROSITE" id="PS50035"/>
    </source>
</evidence>
<protein>
    <recommendedName>
        <fullName evidence="3">phospholipase D</fullName>
        <ecNumber evidence="3">3.1.4.4</ecNumber>
    </recommendedName>
</protein>
<keyword evidence="7" id="KW-0812">Transmembrane</keyword>
<dbReference type="SMART" id="SM00155">
    <property type="entry name" value="PLDc"/>
    <property type="match status" value="2"/>
</dbReference>
<name>H2J5L2_MARPK</name>
<dbReference type="STRING" id="443254.Marpi_0557"/>
<feature type="transmembrane region" description="Helical" evidence="7">
    <location>
        <begin position="5"/>
        <end position="23"/>
    </location>
</feature>
<keyword evidence="10" id="KW-1185">Reference proteome</keyword>
<accession>H2J5L2</accession>
<dbReference type="KEGG" id="mpz:Marpi_0557"/>
<reference evidence="10" key="2">
    <citation type="submission" date="2012-01" db="EMBL/GenBank/DDBJ databases">
        <title>Complete sequence of chromosome of Marinitoga piezophila KA3.</title>
        <authorList>
            <person name="Lucas S."/>
            <person name="Han J."/>
            <person name="Lapidus A."/>
            <person name="Cheng J.-F."/>
            <person name="Goodwin L."/>
            <person name="Pitluck S."/>
            <person name="Peters L."/>
            <person name="Mikhailova N."/>
            <person name="Teshima H."/>
            <person name="Detter J.C."/>
            <person name="Han C."/>
            <person name="Tapia R."/>
            <person name="Land M."/>
            <person name="Hauser L."/>
            <person name="Kyrpides N."/>
            <person name="Ivanova N."/>
            <person name="Pagani I."/>
            <person name="Jebbar M."/>
            <person name="Vannier P."/>
            <person name="Oger P."/>
            <person name="Cario A."/>
            <person name="Bartlett D."/>
            <person name="Noll K.M."/>
            <person name="Woyke T."/>
        </authorList>
    </citation>
    <scope>NUCLEOTIDE SEQUENCE [LARGE SCALE GENOMIC DNA]</scope>
    <source>
        <strain evidence="10">DSM 14283 / JCM 11233 / KA3</strain>
    </source>
</reference>
<comment type="catalytic activity">
    <reaction evidence="1">
        <text>a 1,2-diacyl-sn-glycero-3-phosphocholine + H2O = a 1,2-diacyl-sn-glycero-3-phosphate + choline + H(+)</text>
        <dbReference type="Rhea" id="RHEA:14445"/>
        <dbReference type="ChEBI" id="CHEBI:15354"/>
        <dbReference type="ChEBI" id="CHEBI:15377"/>
        <dbReference type="ChEBI" id="CHEBI:15378"/>
        <dbReference type="ChEBI" id="CHEBI:57643"/>
        <dbReference type="ChEBI" id="CHEBI:58608"/>
        <dbReference type="EC" id="3.1.4.4"/>
    </reaction>
</comment>
<dbReference type="EC" id="3.1.4.4" evidence="3"/>
<evidence type="ECO:0000256" key="7">
    <source>
        <dbReference type="SAM" id="Phobius"/>
    </source>
</evidence>
<evidence type="ECO:0000313" key="9">
    <source>
        <dbReference type="EMBL" id="AEX84998.1"/>
    </source>
</evidence>
<dbReference type="RefSeq" id="WP_014296070.1">
    <property type="nucleotide sequence ID" value="NC_016751.1"/>
</dbReference>
<dbReference type="Proteomes" id="UP000007161">
    <property type="component" value="Chromosome"/>
</dbReference>
<keyword evidence="7" id="KW-0472">Membrane</keyword>
<sequence length="301" mass="35649">MRRKIILNIIIIFSSMTFPYKIFITPSQELFYFIKEKSFLSENIKFVSLSISQPFIDILDSRKTEGFIENDLKGNLNYILPDRNYEGYLHEKFIIFNNKSVLFGTGNFTSGSIFEDINLFIYSEDIKIVNLFLKEFKNFASGKFGKKKEIINEEIFTKEFGKIKIVTGPSENIYNTVKDFITNTNEFLNIYTFSFTDSRIAYLIEKLSTRKNIKIKIYADDWNLENINILRYLKGVEVKFIKDNKKNMHLKILINEKGVLIGSYNLTYRAREKNDEYLFIVFNNKFKEEILEKIEKSLQKY</sequence>
<dbReference type="OrthoDB" id="46904at2"/>
<evidence type="ECO:0000256" key="6">
    <source>
        <dbReference type="ARBA" id="ARBA00023098"/>
    </source>
</evidence>
<evidence type="ECO:0000256" key="2">
    <source>
        <dbReference type="ARBA" id="ARBA00008664"/>
    </source>
</evidence>
<dbReference type="SUPFAM" id="SSF56024">
    <property type="entry name" value="Phospholipase D/nuclease"/>
    <property type="match status" value="2"/>
</dbReference>
<dbReference type="eggNOG" id="COG1502">
    <property type="taxonomic scope" value="Bacteria"/>
</dbReference>
<keyword evidence="4" id="KW-0378">Hydrolase</keyword>
<dbReference type="EMBL" id="CP003257">
    <property type="protein sequence ID" value="AEX84998.1"/>
    <property type="molecule type" value="Genomic_DNA"/>
</dbReference>
<dbReference type="InterPro" id="IPR001736">
    <property type="entry name" value="PLipase_D/transphosphatidylase"/>
</dbReference>
<organism evidence="9 10">
    <name type="scientific">Marinitoga piezophila (strain DSM 14283 / JCM 11233 / KA3)</name>
    <dbReference type="NCBI Taxonomy" id="443254"/>
    <lineage>
        <taxon>Bacteria</taxon>
        <taxon>Thermotogati</taxon>
        <taxon>Thermotogota</taxon>
        <taxon>Thermotogae</taxon>
        <taxon>Petrotogales</taxon>
        <taxon>Petrotogaceae</taxon>
        <taxon>Marinitoga</taxon>
    </lineage>
</organism>
<proteinExistence type="inferred from homology"/>
<evidence type="ECO:0000256" key="1">
    <source>
        <dbReference type="ARBA" id="ARBA00000798"/>
    </source>
</evidence>
<dbReference type="AlphaFoldDB" id="H2J5L2"/>
<dbReference type="PANTHER" id="PTHR43856">
    <property type="entry name" value="CARDIOLIPIN HYDROLASE"/>
    <property type="match status" value="1"/>
</dbReference>
<evidence type="ECO:0000256" key="5">
    <source>
        <dbReference type="ARBA" id="ARBA00022963"/>
    </source>
</evidence>
<dbReference type="PROSITE" id="PS50035">
    <property type="entry name" value="PLD"/>
    <property type="match status" value="1"/>
</dbReference>
<feature type="domain" description="PLD phosphodiesterase" evidence="8">
    <location>
        <begin position="85"/>
        <end position="112"/>
    </location>
</feature>
<dbReference type="InterPro" id="IPR051406">
    <property type="entry name" value="PLD_domain"/>
</dbReference>
<keyword evidence="5" id="KW-0442">Lipid degradation</keyword>
<dbReference type="PANTHER" id="PTHR43856:SF1">
    <property type="entry name" value="MITOCHONDRIAL CARDIOLIPIN HYDROLASE"/>
    <property type="match status" value="1"/>
</dbReference>
<dbReference type="HOGENOM" id="CLU_927037_0_0_0"/>
<evidence type="ECO:0000313" key="10">
    <source>
        <dbReference type="Proteomes" id="UP000007161"/>
    </source>
</evidence>
<dbReference type="GO" id="GO:0016042">
    <property type="term" value="P:lipid catabolic process"/>
    <property type="evidence" value="ECO:0007669"/>
    <property type="project" value="UniProtKB-KW"/>
</dbReference>
<dbReference type="GO" id="GO:0004630">
    <property type="term" value="F:phospholipase D activity"/>
    <property type="evidence" value="ECO:0007669"/>
    <property type="project" value="UniProtKB-EC"/>
</dbReference>
<reference evidence="9 10" key="1">
    <citation type="journal article" date="2012" name="J. Bacteriol.">
        <title>Complete Genome Sequence of the Thermophilic, Piezophilic, Heterotrophic Bacterium Marinitoga piezophila KA3.</title>
        <authorList>
            <person name="Lucas S."/>
            <person name="Han J."/>
            <person name="Lapidus A."/>
            <person name="Cheng J.F."/>
            <person name="Goodwin L.A."/>
            <person name="Pitluck S."/>
            <person name="Peters L."/>
            <person name="Mikhailova N."/>
            <person name="Teshima H."/>
            <person name="Detter J.C."/>
            <person name="Han C."/>
            <person name="Tapia R."/>
            <person name="Land M."/>
            <person name="Hauser L."/>
            <person name="Kyrpides N.C."/>
            <person name="Ivanova N."/>
            <person name="Pagani I."/>
            <person name="Vannier P."/>
            <person name="Oger P."/>
            <person name="Bartlett D.H."/>
            <person name="Noll K.M."/>
            <person name="Woyke T."/>
            <person name="Jebbar M."/>
        </authorList>
    </citation>
    <scope>NUCLEOTIDE SEQUENCE [LARGE SCALE GENOMIC DNA]</scope>
    <source>
        <strain evidence="10">DSM 14283 / JCM 11233 / KA3</strain>
    </source>
</reference>
<dbReference type="GO" id="GO:0006793">
    <property type="term" value="P:phosphorus metabolic process"/>
    <property type="evidence" value="ECO:0007669"/>
    <property type="project" value="UniProtKB-ARBA"/>
</dbReference>
<keyword evidence="6" id="KW-0443">Lipid metabolism</keyword>
<evidence type="ECO:0000256" key="3">
    <source>
        <dbReference type="ARBA" id="ARBA00012027"/>
    </source>
</evidence>